<keyword evidence="3" id="KW-1003">Cell membrane</keyword>
<dbReference type="NCBIfam" id="TIGR00155">
    <property type="entry name" value="pqiA_fam"/>
    <property type="match status" value="1"/>
</dbReference>
<feature type="transmembrane region" description="Helical" evidence="8">
    <location>
        <begin position="147"/>
        <end position="165"/>
    </location>
</feature>
<dbReference type="KEGG" id="vih:AB0763_06565"/>
<dbReference type="InterPro" id="IPR005219">
    <property type="entry name" value="PqiA-like_proteobact"/>
</dbReference>
<keyword evidence="5 8" id="KW-0812">Transmembrane</keyword>
<dbReference type="GO" id="GO:0005886">
    <property type="term" value="C:plasma membrane"/>
    <property type="evidence" value="ECO:0007669"/>
    <property type="project" value="UniProtKB-SubCell"/>
</dbReference>
<dbReference type="EMBL" id="CP162601">
    <property type="protein sequence ID" value="XDK23905.1"/>
    <property type="molecule type" value="Genomic_DNA"/>
</dbReference>
<feature type="transmembrane region" description="Helical" evidence="8">
    <location>
        <begin position="99"/>
        <end position="126"/>
    </location>
</feature>
<evidence type="ECO:0000256" key="2">
    <source>
        <dbReference type="ARBA" id="ARBA00007555"/>
    </source>
</evidence>
<feature type="transmembrane region" description="Helical" evidence="8">
    <location>
        <begin position="171"/>
        <end position="191"/>
    </location>
</feature>
<name>A0AB39HB49_9VIBR</name>
<dbReference type="InterPro" id="IPR007498">
    <property type="entry name" value="PqiA-like"/>
</dbReference>
<comment type="subcellular location">
    <subcellularLocation>
        <location evidence="1">Cell inner membrane</location>
        <topology evidence="1">Multi-pass membrane protein</topology>
    </subcellularLocation>
</comment>
<evidence type="ECO:0000256" key="5">
    <source>
        <dbReference type="ARBA" id="ARBA00022692"/>
    </source>
</evidence>
<feature type="transmembrane region" description="Helical" evidence="8">
    <location>
        <begin position="367"/>
        <end position="389"/>
    </location>
</feature>
<comment type="similarity">
    <text evidence="2">Belongs to the PqiA family.</text>
</comment>
<keyword evidence="7 8" id="KW-0472">Membrane</keyword>
<protein>
    <submittedName>
        <fullName evidence="9">PqiA/YebS family transporter subunit</fullName>
    </submittedName>
</protein>
<evidence type="ECO:0000256" key="4">
    <source>
        <dbReference type="ARBA" id="ARBA00022519"/>
    </source>
</evidence>
<dbReference type="Pfam" id="PF04403">
    <property type="entry name" value="PqiA"/>
    <property type="match status" value="2"/>
</dbReference>
<dbReference type="PANTHER" id="PTHR30462:SF1">
    <property type="entry name" value="INTERMEMBRANE TRANSPORT PROTEIN YEBS"/>
    <property type="match status" value="1"/>
</dbReference>
<feature type="transmembrane region" description="Helical" evidence="8">
    <location>
        <begin position="51"/>
        <end position="69"/>
    </location>
</feature>
<keyword evidence="6 8" id="KW-1133">Transmembrane helix</keyword>
<evidence type="ECO:0000256" key="7">
    <source>
        <dbReference type="ARBA" id="ARBA00023136"/>
    </source>
</evidence>
<reference evidence="9" key="1">
    <citation type="submission" date="2024-07" db="EMBL/GenBank/DDBJ databases">
        <title>Genome Analysis of a Potential Novel Vibrio Species Secreting pH- and Thermo-stable Alginate Lyase and its Application in Producing Alginate Oligosaccharides.</title>
        <authorList>
            <person name="Huang H."/>
            <person name="Bao K."/>
        </authorList>
    </citation>
    <scope>NUCLEOTIDE SEQUENCE</scope>
    <source>
        <strain evidence="9">HB236076</strain>
    </source>
</reference>
<feature type="transmembrane region" description="Helical" evidence="8">
    <location>
        <begin position="292"/>
        <end position="321"/>
    </location>
</feature>
<evidence type="ECO:0000256" key="8">
    <source>
        <dbReference type="SAM" id="Phobius"/>
    </source>
</evidence>
<keyword evidence="4" id="KW-0997">Cell inner membrane</keyword>
<organism evidence="9">
    <name type="scientific">Vibrio sp. HB236076</name>
    <dbReference type="NCBI Taxonomy" id="3232307"/>
    <lineage>
        <taxon>Bacteria</taxon>
        <taxon>Pseudomonadati</taxon>
        <taxon>Pseudomonadota</taxon>
        <taxon>Gammaproteobacteria</taxon>
        <taxon>Vibrionales</taxon>
        <taxon>Vibrionaceae</taxon>
        <taxon>Vibrio</taxon>
    </lineage>
</organism>
<feature type="transmembrane region" description="Helical" evidence="8">
    <location>
        <begin position="342"/>
        <end position="361"/>
    </location>
</feature>
<sequence>MSDLKHTTSIHKHCHGCHLPVTQPKLKNGQSAICPRCRSLLYRGGEASLDGNLAIAITCLMLFLPSCYYHFIHIHLLGMDIKATLLTGIWGMFKADFDFLAIVVLFCSLIAPLIVCASVITAHYAFHKRSFRLLRNSMTALKHMKHWMMIDVYLVSVAIACFKLRDYADIFIGPALYCLVLLQILTILLIIRARPSQYWQHWKHERNYQFEQFDYHCLECNLSQPTGSHCARCHAAQHKIKPNVFSHTWAYLLTALFALIPANYLAISVFTTNGQRAEDTIFSGITTLVGNGFYGIAAIIFIASIAVPVAKVIGLLFILIVTHCWPHLWQKERMAIYFVVKWIGKWSVMDLFVISIMMTLIDRGQILNFMPGIGAVAFAFVVIFTMLAAESFDPRVIWGYSQTNTQHGK</sequence>
<gene>
    <name evidence="9" type="ORF">AB0763_06565</name>
</gene>
<evidence type="ECO:0000256" key="3">
    <source>
        <dbReference type="ARBA" id="ARBA00022475"/>
    </source>
</evidence>
<evidence type="ECO:0000256" key="1">
    <source>
        <dbReference type="ARBA" id="ARBA00004429"/>
    </source>
</evidence>
<dbReference type="PANTHER" id="PTHR30462">
    <property type="entry name" value="INTERMEMBRANE TRANSPORT PROTEIN PQIB-RELATED"/>
    <property type="match status" value="1"/>
</dbReference>
<dbReference type="AlphaFoldDB" id="A0AB39HB49"/>
<evidence type="ECO:0000256" key="6">
    <source>
        <dbReference type="ARBA" id="ARBA00022989"/>
    </source>
</evidence>
<dbReference type="InterPro" id="IPR051800">
    <property type="entry name" value="PqiA-PqiB_transport"/>
</dbReference>
<evidence type="ECO:0000313" key="9">
    <source>
        <dbReference type="EMBL" id="XDK23905.1"/>
    </source>
</evidence>
<dbReference type="RefSeq" id="WP_306099948.1">
    <property type="nucleotide sequence ID" value="NZ_CP162601.1"/>
</dbReference>
<feature type="transmembrane region" description="Helical" evidence="8">
    <location>
        <begin position="249"/>
        <end position="272"/>
    </location>
</feature>
<proteinExistence type="inferred from homology"/>
<accession>A0AB39HB49</accession>